<dbReference type="EMBL" id="CDMZ01000585">
    <property type="protein sequence ID" value="CEM17445.1"/>
    <property type="molecule type" value="Genomic_DNA"/>
</dbReference>
<accession>A0A0G4FSX9</accession>
<feature type="signal peptide" evidence="2">
    <location>
        <begin position="1"/>
        <end position="17"/>
    </location>
</feature>
<dbReference type="VEuPathDB" id="CryptoDB:Cvel_18466"/>
<reference evidence="3" key="1">
    <citation type="submission" date="2014-11" db="EMBL/GenBank/DDBJ databases">
        <authorList>
            <person name="Otto D Thomas"/>
            <person name="Naeem Raeece"/>
        </authorList>
    </citation>
    <scope>NUCLEOTIDE SEQUENCE</scope>
</reference>
<evidence type="ECO:0000256" key="1">
    <source>
        <dbReference type="SAM" id="MobiDB-lite"/>
    </source>
</evidence>
<evidence type="ECO:0000256" key="2">
    <source>
        <dbReference type="SAM" id="SignalP"/>
    </source>
</evidence>
<feature type="chain" id="PRO_5005189229" evidence="2">
    <location>
        <begin position="18"/>
        <end position="277"/>
    </location>
</feature>
<feature type="region of interest" description="Disordered" evidence="1">
    <location>
        <begin position="136"/>
        <end position="158"/>
    </location>
</feature>
<sequence length="277" mass="31994">MKFTALAFIAAASGVTANNSTKDGYLKGFDFKGFAPEFKFEMKELGVPLFKPEFGLDEKDVKGKGFAVPYFDTEIDRKNVTAPTINYETPTKDYPFKDLPEPDLPDFEKYWPGLPEKDLPDVNKYDEELYNKTQAYDKPEDELKGMSAESSDEKNKTEEAKGYFDMDFDGYVPKFKFDMKELGIPLFKPEFGVDEKDVKGKGFAVPYFDTEINRKNVTAPTINYETPTKDYPFKDLPEPDLPDFEKYWPGLPEKDLPDVNKYDEELYNKTQSYDKEY</sequence>
<gene>
    <name evidence="3" type="ORF">Cvel_18466</name>
</gene>
<organism evidence="3">
    <name type="scientific">Chromera velia CCMP2878</name>
    <dbReference type="NCBI Taxonomy" id="1169474"/>
    <lineage>
        <taxon>Eukaryota</taxon>
        <taxon>Sar</taxon>
        <taxon>Alveolata</taxon>
        <taxon>Colpodellida</taxon>
        <taxon>Chromeraceae</taxon>
        <taxon>Chromera</taxon>
    </lineage>
</organism>
<protein>
    <submittedName>
        <fullName evidence="3">Uncharacterized protein</fullName>
    </submittedName>
</protein>
<proteinExistence type="predicted"/>
<keyword evidence="2" id="KW-0732">Signal</keyword>
<name>A0A0G4FSX9_9ALVE</name>
<evidence type="ECO:0000313" key="3">
    <source>
        <dbReference type="EMBL" id="CEM17445.1"/>
    </source>
</evidence>
<dbReference type="AlphaFoldDB" id="A0A0G4FSX9"/>